<dbReference type="FunFam" id="3.40.50.300:FF:000489">
    <property type="entry name" value="Primosome assembly protein PriA"/>
    <property type="match status" value="1"/>
</dbReference>
<evidence type="ECO:0000256" key="11">
    <source>
        <dbReference type="ARBA" id="ARBA00048988"/>
    </source>
</evidence>
<feature type="binding site" evidence="12">
    <location>
        <position position="563"/>
    </location>
    <ligand>
        <name>Zn(2+)</name>
        <dbReference type="ChEBI" id="CHEBI:29105"/>
        <label>2</label>
    </ligand>
</feature>
<feature type="domain" description="Helicase C-terminal" evidence="14">
    <location>
        <begin position="571"/>
        <end position="743"/>
    </location>
</feature>
<dbReference type="Gene3D" id="3.40.50.300">
    <property type="entry name" value="P-loop containing nucleotide triphosphate hydrolases"/>
    <property type="match status" value="2"/>
</dbReference>
<feature type="domain" description="Helicase ATP-binding" evidence="13">
    <location>
        <begin position="306"/>
        <end position="473"/>
    </location>
</feature>
<dbReference type="Pfam" id="PF00270">
    <property type="entry name" value="DEAD"/>
    <property type="match status" value="1"/>
</dbReference>
<dbReference type="GO" id="GO:0016887">
    <property type="term" value="F:ATP hydrolysis activity"/>
    <property type="evidence" value="ECO:0007669"/>
    <property type="project" value="RHEA"/>
</dbReference>
<protein>
    <recommendedName>
        <fullName evidence="12">Replication restart protein PriA</fullName>
    </recommendedName>
    <alternativeName>
        <fullName evidence="12">ATP-dependent DNA helicase PriA</fullName>
        <ecNumber evidence="12">5.6.2.4</ecNumber>
    </alternativeName>
    <alternativeName>
        <fullName evidence="12">DNA 3'-5' helicase PriA</fullName>
    </alternativeName>
</protein>
<comment type="subunit">
    <text evidence="12">Component of the replication restart primosome.</text>
</comment>
<keyword evidence="2 12" id="KW-0235">DNA replication</keyword>
<evidence type="ECO:0000256" key="6">
    <source>
        <dbReference type="ARBA" id="ARBA00022806"/>
    </source>
</evidence>
<dbReference type="FunFam" id="3.40.1440.60:FF:000001">
    <property type="entry name" value="Primosomal protein N"/>
    <property type="match status" value="1"/>
</dbReference>
<dbReference type="GO" id="GO:1990077">
    <property type="term" value="C:primosome complex"/>
    <property type="evidence" value="ECO:0007669"/>
    <property type="project" value="UniProtKB-UniRule"/>
</dbReference>
<dbReference type="InterPro" id="IPR011545">
    <property type="entry name" value="DEAD/DEAH_box_helicase_dom"/>
</dbReference>
<dbReference type="InterPro" id="IPR041222">
    <property type="entry name" value="PriA_3primeBD"/>
</dbReference>
<name>A0A1M3L6W8_9BACT</name>
<reference evidence="15 16" key="1">
    <citation type="submission" date="2016-09" db="EMBL/GenBank/DDBJ databases">
        <title>Genome-resolved meta-omics ties microbial dynamics to process performance in biotechnology for thiocyanate degradation.</title>
        <authorList>
            <person name="Kantor R.S."/>
            <person name="Huddy R.J."/>
            <person name="Iyer R."/>
            <person name="Thomas B.C."/>
            <person name="Brown C.T."/>
            <person name="Anantharaman K."/>
            <person name="Tringe S."/>
            <person name="Hettich R.L."/>
            <person name="Harrison S.T."/>
            <person name="Banfield J.F."/>
        </authorList>
    </citation>
    <scope>NUCLEOTIDE SEQUENCE [LARGE SCALE GENOMIC DNA]</scope>
    <source>
        <strain evidence="15">59-99</strain>
    </source>
</reference>
<keyword evidence="8 12" id="KW-0067">ATP-binding</keyword>
<dbReference type="SUPFAM" id="SSF52540">
    <property type="entry name" value="P-loop containing nucleoside triphosphate hydrolases"/>
    <property type="match status" value="2"/>
</dbReference>
<dbReference type="InterPro" id="IPR041236">
    <property type="entry name" value="PriA_C"/>
</dbReference>
<proteinExistence type="inferred from homology"/>
<evidence type="ECO:0000256" key="3">
    <source>
        <dbReference type="ARBA" id="ARBA00022723"/>
    </source>
</evidence>
<feature type="binding site" evidence="12">
    <location>
        <position position="566"/>
    </location>
    <ligand>
        <name>Zn(2+)</name>
        <dbReference type="ChEBI" id="CHEBI:29105"/>
        <label>2</label>
    </ligand>
</feature>
<evidence type="ECO:0000313" key="16">
    <source>
        <dbReference type="Proteomes" id="UP000184233"/>
    </source>
</evidence>
<dbReference type="EC" id="5.6.2.4" evidence="12"/>
<keyword evidence="5 12" id="KW-0378">Hydrolase</keyword>
<dbReference type="SMART" id="SM00490">
    <property type="entry name" value="HELICc"/>
    <property type="match status" value="1"/>
</dbReference>
<feature type="binding site" evidence="12">
    <location>
        <position position="579"/>
    </location>
    <ligand>
        <name>Zn(2+)</name>
        <dbReference type="ChEBI" id="CHEBI:29105"/>
        <label>1</label>
    </ligand>
</feature>
<dbReference type="InterPro" id="IPR027417">
    <property type="entry name" value="P-loop_NTPase"/>
</dbReference>
<keyword evidence="3 12" id="KW-0479">Metal-binding</keyword>
<dbReference type="GO" id="GO:0005524">
    <property type="term" value="F:ATP binding"/>
    <property type="evidence" value="ECO:0007669"/>
    <property type="project" value="UniProtKB-UniRule"/>
</dbReference>
<dbReference type="GO" id="GO:0006270">
    <property type="term" value="P:DNA replication initiation"/>
    <property type="evidence" value="ECO:0007669"/>
    <property type="project" value="TreeGrafter"/>
</dbReference>
<feature type="binding site" evidence="12">
    <location>
        <position position="576"/>
    </location>
    <ligand>
        <name>Zn(2+)</name>
        <dbReference type="ChEBI" id="CHEBI:29105"/>
        <label>1</label>
    </ligand>
</feature>
<evidence type="ECO:0000259" key="14">
    <source>
        <dbReference type="PROSITE" id="PS51194"/>
    </source>
</evidence>
<comment type="catalytic activity">
    <reaction evidence="12">
        <text>Couples ATP hydrolysis with the unwinding of duplex DNA by translocating in the 3'-5' direction.</text>
        <dbReference type="EC" id="5.6.2.4"/>
    </reaction>
</comment>
<dbReference type="Proteomes" id="UP000184233">
    <property type="component" value="Unassembled WGS sequence"/>
</dbReference>
<keyword evidence="4 12" id="KW-0547">Nucleotide-binding</keyword>
<evidence type="ECO:0000256" key="9">
    <source>
        <dbReference type="ARBA" id="ARBA00023125"/>
    </source>
</evidence>
<evidence type="ECO:0000259" key="13">
    <source>
        <dbReference type="PROSITE" id="PS51192"/>
    </source>
</evidence>
<dbReference type="GO" id="GO:0008270">
    <property type="term" value="F:zinc ion binding"/>
    <property type="evidence" value="ECO:0007669"/>
    <property type="project" value="UniProtKB-UniRule"/>
</dbReference>
<dbReference type="InterPro" id="IPR042115">
    <property type="entry name" value="PriA_3primeBD_sf"/>
</dbReference>
<dbReference type="Pfam" id="PF18319">
    <property type="entry name" value="Zn_ribbon_PriA"/>
    <property type="match status" value="1"/>
</dbReference>
<comment type="catalytic activity">
    <reaction evidence="11 12">
        <text>ATP + H2O = ADP + phosphate + H(+)</text>
        <dbReference type="Rhea" id="RHEA:13065"/>
        <dbReference type="ChEBI" id="CHEBI:15377"/>
        <dbReference type="ChEBI" id="CHEBI:15378"/>
        <dbReference type="ChEBI" id="CHEBI:30616"/>
        <dbReference type="ChEBI" id="CHEBI:43474"/>
        <dbReference type="ChEBI" id="CHEBI:456216"/>
        <dbReference type="EC" id="5.6.2.4"/>
    </reaction>
</comment>
<dbReference type="GO" id="GO:0003677">
    <property type="term" value="F:DNA binding"/>
    <property type="evidence" value="ECO:0007669"/>
    <property type="project" value="UniProtKB-UniRule"/>
</dbReference>
<comment type="similarity">
    <text evidence="12">Belongs to the helicase family. PriA subfamily.</text>
</comment>
<evidence type="ECO:0000256" key="2">
    <source>
        <dbReference type="ARBA" id="ARBA00022705"/>
    </source>
</evidence>
<dbReference type="STRING" id="1895771.BGO89_01700"/>
<dbReference type="InterPro" id="IPR001650">
    <property type="entry name" value="Helicase_C-like"/>
</dbReference>
<keyword evidence="1 12" id="KW-0639">Primosome</keyword>
<feature type="binding site" evidence="12">
    <location>
        <position position="545"/>
    </location>
    <ligand>
        <name>Zn(2+)</name>
        <dbReference type="ChEBI" id="CHEBI:29105"/>
        <label>2</label>
    </ligand>
</feature>
<gene>
    <name evidence="12" type="primary">priA</name>
    <name evidence="15" type="ORF">BGO89_01700</name>
</gene>
<comment type="caution">
    <text evidence="15">The sequence shown here is derived from an EMBL/GenBank/DDBJ whole genome shotgun (WGS) entry which is preliminary data.</text>
</comment>
<feature type="binding site" evidence="12">
    <location>
        <position position="536"/>
    </location>
    <ligand>
        <name>Zn(2+)</name>
        <dbReference type="ChEBI" id="CHEBI:29105"/>
        <label>1</label>
    </ligand>
</feature>
<comment type="cofactor">
    <cofactor evidence="12">
        <name>Zn(2+)</name>
        <dbReference type="ChEBI" id="CHEBI:29105"/>
    </cofactor>
    <text evidence="12">Binds 2 zinc ions per subunit.</text>
</comment>
<evidence type="ECO:0000256" key="4">
    <source>
        <dbReference type="ARBA" id="ARBA00022741"/>
    </source>
</evidence>
<evidence type="ECO:0000313" key="15">
    <source>
        <dbReference type="EMBL" id="OJX61315.1"/>
    </source>
</evidence>
<dbReference type="Gene3D" id="3.40.1440.60">
    <property type="entry name" value="PriA, 3(prime) DNA-binding domain"/>
    <property type="match status" value="1"/>
</dbReference>
<evidence type="ECO:0000256" key="12">
    <source>
        <dbReference type="HAMAP-Rule" id="MF_00983"/>
    </source>
</evidence>
<evidence type="ECO:0000256" key="1">
    <source>
        <dbReference type="ARBA" id="ARBA00022515"/>
    </source>
</evidence>
<dbReference type="CDD" id="cd17929">
    <property type="entry name" value="DEXHc_priA"/>
    <property type="match status" value="1"/>
</dbReference>
<sequence length="840" mass="92513">MFTHRSCVSVALPVPRQDVFTYALPEEAAHARAGCRVLVPLGKRILTGTIVAMDVEAHPKVRPILELLDDEPAFPAPVLSLTRWMAEYYLCSWGEALHAALPSGLSPEGVIRVSMLREPTDEEWTHLQRRAPKRAALLEALHGHTGDVTVAYLQKKLDSTTIADQLDALQRAGLIRIVTDIEAQAGPKRQKAARIASALLDDDQALRNALDQLDHRAPKQSLLLSQLYLAAMRGEGPSLRSQLLQDNDTTASALDALVKKGLVDIVEIDVVRDHDGHREGRLSSRDETDLELTPEQRTAVDAIVQAIDTKTFVPFLLEGITGSGKTLVYQRVIAHALEQGRTALLLVPEISLTPQLSDRFRAMFGERVALLHSRMSVGERADTWRSIKDGTSPLVIGARSAIFAPLPDVGIVIVDEEHESTYKQDDPAPRYHGRDAAVMRANLEACPVVLGSATPSLETIHNVNTGRYHHLRLTTRVDGAIMPSIRVVDMRTERKANPATGAYSPMLLHEIEQRILRKEGSLVFLNRRGYSAQLQCTDCGDVPMCMNCDVALTYHKASFSLRCHYCGYAEPVRTVCTTCGGISLRETGTGTQRIEEELADYLRQHNVDATIHRMDADSTTRRGAHRTILQRFSDGGIDVLIGTQMIAKGLDIGRVTLVGVVNADQQLHQSDFRAAERTVQLLTQVSGRAGRTADKPGEVVIQTSSPDHPAVVAAVTGNYAPWLEEEFASRREAMYPPYVRFVVIELSGLDEAQVAHHARIVQQLIPERTEHLVRLPAVVPTIARLRNRYRQIIVVKGFKHTDPSGRHLRAALNGALDAYHSSWAAASIRVTVDVDASGSL</sequence>
<dbReference type="GO" id="GO:0043138">
    <property type="term" value="F:3'-5' DNA helicase activity"/>
    <property type="evidence" value="ECO:0007669"/>
    <property type="project" value="UniProtKB-EC"/>
</dbReference>
<dbReference type="PANTHER" id="PTHR30580">
    <property type="entry name" value="PRIMOSOMAL PROTEIN N"/>
    <property type="match status" value="1"/>
</dbReference>
<dbReference type="InterPro" id="IPR040498">
    <property type="entry name" value="PriA_CRR"/>
</dbReference>
<dbReference type="InterPro" id="IPR005259">
    <property type="entry name" value="PriA"/>
</dbReference>
<keyword evidence="10 12" id="KW-0413">Isomerase</keyword>
<dbReference type="NCBIfam" id="TIGR00595">
    <property type="entry name" value="priA"/>
    <property type="match status" value="1"/>
</dbReference>
<dbReference type="PANTHER" id="PTHR30580:SF0">
    <property type="entry name" value="PRIMOSOMAL PROTEIN N"/>
    <property type="match status" value="1"/>
</dbReference>
<dbReference type="SMART" id="SM00487">
    <property type="entry name" value="DEXDc"/>
    <property type="match status" value="1"/>
</dbReference>
<dbReference type="GO" id="GO:0006302">
    <property type="term" value="P:double-strand break repair"/>
    <property type="evidence" value="ECO:0007669"/>
    <property type="project" value="InterPro"/>
</dbReference>
<feature type="binding site" evidence="12">
    <location>
        <position position="548"/>
    </location>
    <ligand>
        <name>Zn(2+)</name>
        <dbReference type="ChEBI" id="CHEBI:29105"/>
        <label>2</label>
    </ligand>
</feature>
<feature type="binding site" evidence="12">
    <location>
        <position position="539"/>
    </location>
    <ligand>
        <name>Zn(2+)</name>
        <dbReference type="ChEBI" id="CHEBI:29105"/>
        <label>1</label>
    </ligand>
</feature>
<dbReference type="GO" id="GO:0006310">
    <property type="term" value="P:DNA recombination"/>
    <property type="evidence" value="ECO:0007669"/>
    <property type="project" value="InterPro"/>
</dbReference>
<dbReference type="Pfam" id="PF00271">
    <property type="entry name" value="Helicase_C"/>
    <property type="match status" value="1"/>
</dbReference>
<keyword evidence="6 12" id="KW-0347">Helicase</keyword>
<organism evidence="15 16">
    <name type="scientific">Candidatus Kapaibacterium thiocyanatum</name>
    <dbReference type="NCBI Taxonomy" id="1895771"/>
    <lineage>
        <taxon>Bacteria</taxon>
        <taxon>Pseudomonadati</taxon>
        <taxon>Candidatus Kapaibacteriota</taxon>
        <taxon>Candidatus Kapaibacteriia</taxon>
        <taxon>Candidatus Kapaibacteriales</taxon>
        <taxon>Candidatus Kapaibacteriaceae</taxon>
        <taxon>Candidatus Kapaibacterium</taxon>
    </lineage>
</organism>
<dbReference type="HAMAP" id="MF_00983">
    <property type="entry name" value="PriA"/>
    <property type="match status" value="1"/>
</dbReference>
<accession>A0A1M3L6W8</accession>
<dbReference type="InterPro" id="IPR014001">
    <property type="entry name" value="Helicase_ATP-bd"/>
</dbReference>
<dbReference type="CDD" id="cd18804">
    <property type="entry name" value="SF2_C_priA"/>
    <property type="match status" value="1"/>
</dbReference>
<dbReference type="AlphaFoldDB" id="A0A1M3L6W8"/>
<keyword evidence="9 12" id="KW-0238">DNA-binding</keyword>
<evidence type="ECO:0000256" key="5">
    <source>
        <dbReference type="ARBA" id="ARBA00022801"/>
    </source>
</evidence>
<evidence type="ECO:0000256" key="7">
    <source>
        <dbReference type="ARBA" id="ARBA00022833"/>
    </source>
</evidence>
<dbReference type="PROSITE" id="PS51194">
    <property type="entry name" value="HELICASE_CTER"/>
    <property type="match status" value="1"/>
</dbReference>
<dbReference type="PROSITE" id="PS51192">
    <property type="entry name" value="HELICASE_ATP_BIND_1"/>
    <property type="match status" value="1"/>
</dbReference>
<dbReference type="Pfam" id="PF17764">
    <property type="entry name" value="PriA_3primeBD"/>
    <property type="match status" value="1"/>
</dbReference>
<comment type="function">
    <text evidence="12">Initiates the restart of stalled replication forks, which reloads the replicative helicase on sites other than the origin of replication. Recognizes and binds to abandoned replication forks and remodels them to uncover a helicase loading site. Promotes assembly of the primosome at these replication forks.</text>
</comment>
<evidence type="ECO:0000256" key="8">
    <source>
        <dbReference type="ARBA" id="ARBA00022840"/>
    </source>
</evidence>
<dbReference type="EMBL" id="MKVH01000002">
    <property type="protein sequence ID" value="OJX61315.1"/>
    <property type="molecule type" value="Genomic_DNA"/>
</dbReference>
<evidence type="ECO:0000256" key="10">
    <source>
        <dbReference type="ARBA" id="ARBA00023235"/>
    </source>
</evidence>
<keyword evidence="7 12" id="KW-0862">Zinc</keyword>
<dbReference type="Pfam" id="PF18074">
    <property type="entry name" value="PriA_C"/>
    <property type="match status" value="1"/>
</dbReference>
<dbReference type="GO" id="GO:0006269">
    <property type="term" value="P:DNA replication, synthesis of primer"/>
    <property type="evidence" value="ECO:0007669"/>
    <property type="project" value="UniProtKB-KW"/>
</dbReference>